<organism evidence="4 5">
    <name type="scientific">Algibacter lectus</name>
    <dbReference type="NCBI Taxonomy" id="221126"/>
    <lineage>
        <taxon>Bacteria</taxon>
        <taxon>Pseudomonadati</taxon>
        <taxon>Bacteroidota</taxon>
        <taxon>Flavobacteriia</taxon>
        <taxon>Flavobacteriales</taxon>
        <taxon>Flavobacteriaceae</taxon>
        <taxon>Algibacter</taxon>
    </lineage>
</organism>
<dbReference type="CDD" id="cd02969">
    <property type="entry name" value="PRX_like1"/>
    <property type="match status" value="1"/>
</dbReference>
<keyword evidence="2" id="KW-0732">Signal</keyword>
<dbReference type="Proteomes" id="UP000029644">
    <property type="component" value="Unassembled WGS sequence"/>
</dbReference>
<feature type="compositionally biased region" description="Basic and acidic residues" evidence="1">
    <location>
        <begin position="37"/>
        <end position="58"/>
    </location>
</feature>
<dbReference type="Gene3D" id="3.40.30.10">
    <property type="entry name" value="Glutaredoxin"/>
    <property type="match status" value="1"/>
</dbReference>
<proteinExistence type="predicted"/>
<dbReference type="PROSITE" id="PS51352">
    <property type="entry name" value="THIOREDOXIN_2"/>
    <property type="match status" value="1"/>
</dbReference>
<reference evidence="4 5" key="1">
    <citation type="journal article" date="2014" name="Genome Announc.">
        <title>Draft Genome Sequences of Marine Flavobacterium Algibacter lectus Strains SS8 and NR4.</title>
        <authorList>
            <person name="Takatani N."/>
            <person name="Nakanishi M."/>
            <person name="Meirelles P."/>
            <person name="Mino S."/>
            <person name="Suda W."/>
            <person name="Oshima K."/>
            <person name="Hattori M."/>
            <person name="Ohkuma M."/>
            <person name="Hosokawa M."/>
            <person name="Miyashita K."/>
            <person name="Thompson F.L."/>
            <person name="Niwa A."/>
            <person name="Sawabe T."/>
            <person name="Sawabe T."/>
        </authorList>
    </citation>
    <scope>NUCLEOTIDE SEQUENCE [LARGE SCALE GENOMIC DNA]</scope>
    <source>
        <strain evidence="4 5">JCM 19300</strain>
    </source>
</reference>
<dbReference type="PROSITE" id="PS51257">
    <property type="entry name" value="PROKAR_LIPOPROTEIN"/>
    <property type="match status" value="1"/>
</dbReference>
<dbReference type="AlphaFoldDB" id="A0A090WAJ6"/>
<dbReference type="GO" id="GO:0016491">
    <property type="term" value="F:oxidoreductase activity"/>
    <property type="evidence" value="ECO:0007669"/>
    <property type="project" value="InterPro"/>
</dbReference>
<evidence type="ECO:0000313" key="4">
    <source>
        <dbReference type="EMBL" id="GAL64547.1"/>
    </source>
</evidence>
<evidence type="ECO:0000256" key="2">
    <source>
        <dbReference type="SAM" id="SignalP"/>
    </source>
</evidence>
<accession>A0A090WAJ6</accession>
<feature type="region of interest" description="Disordered" evidence="1">
    <location>
        <begin position="26"/>
        <end position="81"/>
    </location>
</feature>
<comment type="caution">
    <text evidence="4">The sequence shown here is derived from an EMBL/GenBank/DDBJ whole genome shotgun (WGS) entry which is preliminary data.</text>
</comment>
<dbReference type="OrthoDB" id="9809746at2"/>
<dbReference type="GO" id="GO:0016209">
    <property type="term" value="F:antioxidant activity"/>
    <property type="evidence" value="ECO:0007669"/>
    <property type="project" value="InterPro"/>
</dbReference>
<gene>
    <name evidence="4" type="ORF">JCM19300_4642</name>
</gene>
<name>A0A090WAJ6_9FLAO</name>
<dbReference type="InterPro" id="IPR013766">
    <property type="entry name" value="Thioredoxin_domain"/>
</dbReference>
<dbReference type="InterPro" id="IPR036249">
    <property type="entry name" value="Thioredoxin-like_sf"/>
</dbReference>
<dbReference type="Pfam" id="PF00578">
    <property type="entry name" value="AhpC-TSA"/>
    <property type="match status" value="1"/>
</dbReference>
<dbReference type="PANTHER" id="PTHR43640:SF1">
    <property type="entry name" value="THIOREDOXIN-DEPENDENT PEROXIREDOXIN"/>
    <property type="match status" value="1"/>
</dbReference>
<dbReference type="RefSeq" id="WP_052415518.1">
    <property type="nucleotide sequence ID" value="NZ_BBNQ01000019.1"/>
</dbReference>
<sequence length="263" mass="28728">MKRISVLIATLTLSLAVLVSCKDSAQKNSEVSAENYQSDHKDHPHDGYRKGPPHDGDRPGPPPHGGDTKGPPKGGSPEQTRSLEEIGGYKIGERATDFNLKNVDGSMVSLASYDNAKGYIVTFTCNECPFAKMYEDRLIALHNEYAPKGYPVIAINPNSPENEKEGYAAMQARAKEKGFPFAYLVDEGQKIYPQYGAVRTPHVFLLDAERKVQYIGTIDDNAKSAEDVKVKFLENAITALENGTKPSPEITKAIGCPIKASRS</sequence>
<feature type="chain" id="PRO_5001866144" evidence="2">
    <location>
        <begin position="26"/>
        <end position="263"/>
    </location>
</feature>
<feature type="compositionally biased region" description="Polar residues" evidence="1">
    <location>
        <begin position="26"/>
        <end position="36"/>
    </location>
</feature>
<protein>
    <submittedName>
        <fullName evidence="4">Alkyl hydroperoxide reductase and/or thiol-specific antioxidant family (AhpC/TSA) protein</fullName>
    </submittedName>
</protein>
<dbReference type="PANTHER" id="PTHR43640">
    <property type="entry name" value="OS07G0260300 PROTEIN"/>
    <property type="match status" value="1"/>
</dbReference>
<evidence type="ECO:0000313" key="5">
    <source>
        <dbReference type="Proteomes" id="UP000029644"/>
    </source>
</evidence>
<dbReference type="SUPFAM" id="SSF52833">
    <property type="entry name" value="Thioredoxin-like"/>
    <property type="match status" value="1"/>
</dbReference>
<feature type="signal peptide" evidence="2">
    <location>
        <begin position="1"/>
        <end position="25"/>
    </location>
</feature>
<dbReference type="InterPro" id="IPR000866">
    <property type="entry name" value="AhpC/TSA"/>
</dbReference>
<dbReference type="EMBL" id="BBNQ01000019">
    <property type="protein sequence ID" value="GAL64547.1"/>
    <property type="molecule type" value="Genomic_DNA"/>
</dbReference>
<dbReference type="InterPro" id="IPR047262">
    <property type="entry name" value="PRX-like1"/>
</dbReference>
<evidence type="ECO:0000256" key="1">
    <source>
        <dbReference type="SAM" id="MobiDB-lite"/>
    </source>
</evidence>
<evidence type="ECO:0000259" key="3">
    <source>
        <dbReference type="PROSITE" id="PS51352"/>
    </source>
</evidence>
<feature type="domain" description="Thioredoxin" evidence="3">
    <location>
        <begin position="89"/>
        <end position="238"/>
    </location>
</feature>